<keyword evidence="1" id="KW-0285">Flavoprotein</keyword>
<protein>
    <submittedName>
        <fullName evidence="4">2-nitropropane dioxygenase</fullName>
    </submittedName>
</protein>
<keyword evidence="3" id="KW-0560">Oxidoreductase</keyword>
<organism evidence="4 5">
    <name type="scientific">Piedraia hortae CBS 480.64</name>
    <dbReference type="NCBI Taxonomy" id="1314780"/>
    <lineage>
        <taxon>Eukaryota</taxon>
        <taxon>Fungi</taxon>
        <taxon>Dikarya</taxon>
        <taxon>Ascomycota</taxon>
        <taxon>Pezizomycotina</taxon>
        <taxon>Dothideomycetes</taxon>
        <taxon>Dothideomycetidae</taxon>
        <taxon>Capnodiales</taxon>
        <taxon>Piedraiaceae</taxon>
        <taxon>Piedraia</taxon>
    </lineage>
</organism>
<reference evidence="4" key="1">
    <citation type="journal article" date="2020" name="Stud. Mycol.">
        <title>101 Dothideomycetes genomes: a test case for predicting lifestyles and emergence of pathogens.</title>
        <authorList>
            <person name="Haridas S."/>
            <person name="Albert R."/>
            <person name="Binder M."/>
            <person name="Bloem J."/>
            <person name="Labutti K."/>
            <person name="Salamov A."/>
            <person name="Andreopoulos B."/>
            <person name="Baker S."/>
            <person name="Barry K."/>
            <person name="Bills G."/>
            <person name="Bluhm B."/>
            <person name="Cannon C."/>
            <person name="Castanera R."/>
            <person name="Culley D."/>
            <person name="Daum C."/>
            <person name="Ezra D."/>
            <person name="Gonzalez J."/>
            <person name="Henrissat B."/>
            <person name="Kuo A."/>
            <person name="Liang C."/>
            <person name="Lipzen A."/>
            <person name="Lutzoni F."/>
            <person name="Magnuson J."/>
            <person name="Mondo S."/>
            <person name="Nolan M."/>
            <person name="Ohm R."/>
            <person name="Pangilinan J."/>
            <person name="Park H.-J."/>
            <person name="Ramirez L."/>
            <person name="Alfaro M."/>
            <person name="Sun H."/>
            <person name="Tritt A."/>
            <person name="Yoshinaga Y."/>
            <person name="Zwiers L.-H."/>
            <person name="Turgeon B."/>
            <person name="Goodwin S."/>
            <person name="Spatafora J."/>
            <person name="Crous P."/>
            <person name="Grigoriev I."/>
        </authorList>
    </citation>
    <scope>NUCLEOTIDE SEQUENCE</scope>
    <source>
        <strain evidence="4">CBS 480.64</strain>
    </source>
</reference>
<evidence type="ECO:0000256" key="2">
    <source>
        <dbReference type="ARBA" id="ARBA00022643"/>
    </source>
</evidence>
<dbReference type="InterPro" id="IPR013785">
    <property type="entry name" value="Aldolase_TIM"/>
</dbReference>
<dbReference type="PANTHER" id="PTHR32332:SF36">
    <property type="entry name" value="2-NITROPROPANE DIOXYGENASE FAMILY, PUTATIVE (AFU_ORTHOLOGUE AFUA_4G07940)-RELATED"/>
    <property type="match status" value="1"/>
</dbReference>
<dbReference type="Proteomes" id="UP000799421">
    <property type="component" value="Unassembled WGS sequence"/>
</dbReference>
<dbReference type="CDD" id="cd04730">
    <property type="entry name" value="NPD_like"/>
    <property type="match status" value="1"/>
</dbReference>
<evidence type="ECO:0000256" key="1">
    <source>
        <dbReference type="ARBA" id="ARBA00022630"/>
    </source>
</evidence>
<dbReference type="GO" id="GO:0051213">
    <property type="term" value="F:dioxygenase activity"/>
    <property type="evidence" value="ECO:0007669"/>
    <property type="project" value="UniProtKB-KW"/>
</dbReference>
<dbReference type="Gene3D" id="3.20.20.70">
    <property type="entry name" value="Aldolase class I"/>
    <property type="match status" value="1"/>
</dbReference>
<name>A0A6A7BR82_9PEZI</name>
<proteinExistence type="predicted"/>
<keyword evidence="5" id="KW-1185">Reference proteome</keyword>
<dbReference type="EMBL" id="MU006028">
    <property type="protein sequence ID" value="KAF2857766.1"/>
    <property type="molecule type" value="Genomic_DNA"/>
</dbReference>
<keyword evidence="4" id="KW-0223">Dioxygenase</keyword>
<evidence type="ECO:0000313" key="4">
    <source>
        <dbReference type="EMBL" id="KAF2857766.1"/>
    </source>
</evidence>
<dbReference type="SUPFAM" id="SSF51412">
    <property type="entry name" value="Inosine monophosphate dehydrogenase (IMPDH)"/>
    <property type="match status" value="1"/>
</dbReference>
<gene>
    <name evidence="4" type="ORF">K470DRAFT_283641</name>
</gene>
<accession>A0A6A7BR82</accession>
<sequence length="343" mass="35701">MSLKTPLCPLLGITHPILLAGMAHVSTAPLAASVSNAGGLGVLGGLDYTPAQLRSMIRDLKSLLHSPTLPFGIDLALPQIGGSARKTNHDYTNNTLPELIQIIIDEGAKLFVSAVGVPPPWAVEKLHAAGVLVMNMVGHPKHALKALRGGCDLICAQGGEGGGHTGRVATAILVPAVVDCVRGCTSPLTGGPVLCVAAGGVYDGRGVAAMLAYGAAGVWVGTRFLASEEAGCSRLHKDAVLTAGLEDTGRTLVVSGRPLRVRKNEWVRGWEETGLVEGLCAQGIVPLEKDLEEGREVDVPFLMGQVAGVIHEVKPAGMIVEEMVREAVEVLRQLGGRTRGSKL</sequence>
<keyword evidence="2" id="KW-0288">FMN</keyword>
<dbReference type="OrthoDB" id="10265891at2759"/>
<evidence type="ECO:0000313" key="5">
    <source>
        <dbReference type="Proteomes" id="UP000799421"/>
    </source>
</evidence>
<dbReference type="AlphaFoldDB" id="A0A6A7BR82"/>
<evidence type="ECO:0000256" key="3">
    <source>
        <dbReference type="ARBA" id="ARBA00023002"/>
    </source>
</evidence>
<dbReference type="GO" id="GO:0018580">
    <property type="term" value="F:nitronate monooxygenase activity"/>
    <property type="evidence" value="ECO:0007669"/>
    <property type="project" value="InterPro"/>
</dbReference>
<dbReference type="InterPro" id="IPR004136">
    <property type="entry name" value="NMO"/>
</dbReference>
<dbReference type="Pfam" id="PF03060">
    <property type="entry name" value="NMO"/>
    <property type="match status" value="1"/>
</dbReference>
<dbReference type="PANTHER" id="PTHR32332">
    <property type="entry name" value="2-NITROPROPANE DIOXYGENASE"/>
    <property type="match status" value="1"/>
</dbReference>